<sequence>MSKERPDFIRHWTELEGADDGNYPGDDELMSIGAPLGKTLGLTRIGIHHERLLPGRRTCYAHAESSEDEFVYVLEGHPDAWINGTLHRLKAGDAVAFPHGTGICHTFINNTDEEVRLLVVGEANKPENRIYYPLNQEYEATRKDRWQDVPQQEFGGHDSLSDLRRQQIKKPV</sequence>
<feature type="domain" description="Cupin type-2" evidence="3">
    <location>
        <begin position="49"/>
        <end position="120"/>
    </location>
</feature>
<feature type="region of interest" description="Disordered" evidence="2">
    <location>
        <begin position="149"/>
        <end position="172"/>
    </location>
</feature>
<dbReference type="RefSeq" id="WP_217151206.1">
    <property type="nucleotide sequence ID" value="NZ_JAFMOY010000133.1"/>
</dbReference>
<dbReference type="Pfam" id="PF07883">
    <property type="entry name" value="Cupin_2"/>
    <property type="match status" value="1"/>
</dbReference>
<organism evidence="4 5">
    <name type="scientific">Rahnella ecdela</name>
    <dbReference type="NCBI Taxonomy" id="2816250"/>
    <lineage>
        <taxon>Bacteria</taxon>
        <taxon>Pseudomonadati</taxon>
        <taxon>Pseudomonadota</taxon>
        <taxon>Gammaproteobacteria</taxon>
        <taxon>Enterobacterales</taxon>
        <taxon>Yersiniaceae</taxon>
        <taxon>Rahnella</taxon>
    </lineage>
</organism>
<proteinExistence type="predicted"/>
<keyword evidence="5" id="KW-1185">Reference proteome</keyword>
<feature type="compositionally biased region" description="Basic and acidic residues" evidence="2">
    <location>
        <begin position="155"/>
        <end position="165"/>
    </location>
</feature>
<dbReference type="PANTHER" id="PTHR35848">
    <property type="entry name" value="OXALATE-BINDING PROTEIN"/>
    <property type="match status" value="1"/>
</dbReference>
<dbReference type="Proteomes" id="UP000739284">
    <property type="component" value="Unassembled WGS sequence"/>
</dbReference>
<evidence type="ECO:0000313" key="5">
    <source>
        <dbReference type="Proteomes" id="UP000739284"/>
    </source>
</evidence>
<dbReference type="InterPro" id="IPR051610">
    <property type="entry name" value="GPI/OXD"/>
</dbReference>
<evidence type="ECO:0000256" key="2">
    <source>
        <dbReference type="SAM" id="MobiDB-lite"/>
    </source>
</evidence>
<dbReference type="InterPro" id="IPR013096">
    <property type="entry name" value="Cupin_2"/>
</dbReference>
<keyword evidence="1" id="KW-0479">Metal-binding</keyword>
<evidence type="ECO:0000313" key="4">
    <source>
        <dbReference type="EMBL" id="MBU9847968.1"/>
    </source>
</evidence>
<dbReference type="CDD" id="cd02224">
    <property type="entry name" value="cupin_SPO2919-like"/>
    <property type="match status" value="1"/>
</dbReference>
<gene>
    <name evidence="4" type="ORF">J1784_23550</name>
</gene>
<reference evidence="4 5" key="1">
    <citation type="submission" date="2021-03" db="EMBL/GenBank/DDBJ databases">
        <title>Five novel Rahnella species.</title>
        <authorList>
            <person name="Brady C."/>
            <person name="Asselin J."/>
            <person name="Beer S."/>
            <person name="Bruberg M.B."/>
            <person name="Crampton B."/>
            <person name="Venter S."/>
            <person name="Arnold D."/>
            <person name="Denman S."/>
        </authorList>
    </citation>
    <scope>NUCLEOTIDE SEQUENCE [LARGE SCALE GENOMIC DNA]</scope>
    <source>
        <strain evidence="4 5">FRB 231</strain>
    </source>
</reference>
<accession>A0ABS6LM06</accession>
<evidence type="ECO:0000256" key="1">
    <source>
        <dbReference type="ARBA" id="ARBA00022723"/>
    </source>
</evidence>
<dbReference type="PANTHER" id="PTHR35848:SF9">
    <property type="entry name" value="SLL1358 PROTEIN"/>
    <property type="match status" value="1"/>
</dbReference>
<protein>
    <submittedName>
        <fullName evidence="4">Cupin domain-containing protein</fullName>
    </submittedName>
</protein>
<name>A0ABS6LM06_9GAMM</name>
<comment type="caution">
    <text evidence="4">The sequence shown here is derived from an EMBL/GenBank/DDBJ whole genome shotgun (WGS) entry which is preliminary data.</text>
</comment>
<dbReference type="EMBL" id="JAFMOY010000133">
    <property type="protein sequence ID" value="MBU9847968.1"/>
    <property type="molecule type" value="Genomic_DNA"/>
</dbReference>
<evidence type="ECO:0000259" key="3">
    <source>
        <dbReference type="Pfam" id="PF07883"/>
    </source>
</evidence>